<dbReference type="Pfam" id="PF00836">
    <property type="entry name" value="Stathmin"/>
    <property type="match status" value="1"/>
</dbReference>
<evidence type="ECO:0000256" key="4">
    <source>
        <dbReference type="ARBA" id="ARBA00006959"/>
    </source>
</evidence>
<dbReference type="SUPFAM" id="SSF101494">
    <property type="entry name" value="Stathmin"/>
    <property type="match status" value="1"/>
</dbReference>
<comment type="caution">
    <text evidence="19">The sequence shown here is derived from an EMBL/GenBank/DDBJ whole genome shotgun (WGS) entry which is preliminary data.</text>
</comment>
<dbReference type="InterPro" id="IPR004130">
    <property type="entry name" value="Gpn"/>
</dbReference>
<dbReference type="GO" id="GO:0005737">
    <property type="term" value="C:cytoplasm"/>
    <property type="evidence" value="ECO:0007669"/>
    <property type="project" value="UniProtKB-SubCell"/>
</dbReference>
<accession>A0A6A4RQ35</accession>
<dbReference type="Gene3D" id="6.10.280.30">
    <property type="match status" value="1"/>
</dbReference>
<dbReference type="PANTHER" id="PTHR21231">
    <property type="entry name" value="XPA-BINDING PROTEIN 1-RELATED"/>
    <property type="match status" value="1"/>
</dbReference>
<dbReference type="GO" id="GO:0031110">
    <property type="term" value="P:regulation of microtubule polymerization or depolymerization"/>
    <property type="evidence" value="ECO:0007669"/>
    <property type="project" value="InterPro"/>
</dbReference>
<dbReference type="FunFam" id="3.40.50.300:FF:000696">
    <property type="entry name" value="GPN-loop GTPase"/>
    <property type="match status" value="1"/>
</dbReference>
<dbReference type="PROSITE" id="PS01041">
    <property type="entry name" value="STATHMIN_2"/>
    <property type="match status" value="1"/>
</dbReference>
<evidence type="ECO:0000256" key="3">
    <source>
        <dbReference type="ARBA" id="ARBA00005290"/>
    </source>
</evidence>
<dbReference type="Pfam" id="PF03029">
    <property type="entry name" value="ATP_bind_1"/>
    <property type="match status" value="1"/>
</dbReference>
<keyword evidence="13" id="KW-0539">Nucleus</keyword>
<dbReference type="EMBL" id="VEVO01000029">
    <property type="protein sequence ID" value="KAF0022399.1"/>
    <property type="molecule type" value="Genomic_DNA"/>
</dbReference>
<dbReference type="GO" id="GO:0005525">
    <property type="term" value="F:GTP binding"/>
    <property type="evidence" value="ECO:0007669"/>
    <property type="project" value="UniProtKB-KW"/>
</dbReference>
<dbReference type="CDD" id="cd17870">
    <property type="entry name" value="GPN1"/>
    <property type="match status" value="1"/>
</dbReference>
<evidence type="ECO:0000256" key="16">
    <source>
        <dbReference type="ARBA" id="ARBA00083932"/>
    </source>
</evidence>
<dbReference type="SUPFAM" id="SSF52540">
    <property type="entry name" value="P-loop containing nucleoside triphosphate hydrolases"/>
    <property type="match status" value="1"/>
</dbReference>
<dbReference type="PANTHER" id="PTHR21231:SF8">
    <property type="entry name" value="GPN-LOOP GTPASE 1"/>
    <property type="match status" value="1"/>
</dbReference>
<dbReference type="GO" id="GO:0005634">
    <property type="term" value="C:nucleus"/>
    <property type="evidence" value="ECO:0007669"/>
    <property type="project" value="UniProtKB-SubCell"/>
</dbReference>
<dbReference type="InterPro" id="IPR030230">
    <property type="entry name" value="Gpn1/Npa3/XAB1"/>
</dbReference>
<feature type="compositionally biased region" description="Basic and acidic residues" evidence="18">
    <location>
        <begin position="319"/>
        <end position="334"/>
    </location>
</feature>
<dbReference type="Gene3D" id="3.40.50.300">
    <property type="entry name" value="P-loop containing nucleotide triphosphate hydrolases"/>
    <property type="match status" value="1"/>
</dbReference>
<evidence type="ECO:0000256" key="9">
    <source>
        <dbReference type="ARBA" id="ARBA00022801"/>
    </source>
</evidence>
<name>A0A6A4RQ35_SCOMX</name>
<evidence type="ECO:0000256" key="5">
    <source>
        <dbReference type="ARBA" id="ARBA00014579"/>
    </source>
</evidence>
<dbReference type="PROSITE" id="PS51663">
    <property type="entry name" value="STATHMIN_3"/>
    <property type="match status" value="1"/>
</dbReference>
<organism evidence="19 20">
    <name type="scientific">Scophthalmus maximus</name>
    <name type="common">Turbot</name>
    <name type="synonym">Psetta maxima</name>
    <dbReference type="NCBI Taxonomy" id="52904"/>
    <lineage>
        <taxon>Eukaryota</taxon>
        <taxon>Metazoa</taxon>
        <taxon>Chordata</taxon>
        <taxon>Craniata</taxon>
        <taxon>Vertebrata</taxon>
        <taxon>Euteleostomi</taxon>
        <taxon>Actinopterygii</taxon>
        <taxon>Neopterygii</taxon>
        <taxon>Teleostei</taxon>
        <taxon>Neoteleostei</taxon>
        <taxon>Acanthomorphata</taxon>
        <taxon>Carangaria</taxon>
        <taxon>Pleuronectiformes</taxon>
        <taxon>Pleuronectoidei</taxon>
        <taxon>Scophthalmidae</taxon>
        <taxon>Scophthalmus</taxon>
    </lineage>
</organism>
<evidence type="ECO:0000256" key="8">
    <source>
        <dbReference type="ARBA" id="ARBA00022741"/>
    </source>
</evidence>
<evidence type="ECO:0000313" key="20">
    <source>
        <dbReference type="Proteomes" id="UP000438429"/>
    </source>
</evidence>
<comment type="subunit">
    <text evidence="15">Heterodimer with GPN3. Binds to RNA polymerase II (RNAPII). Interacts directly with RNAPII subunits RPB4 and RPB7 and the CTD of RPB1. Interacts with XPA.</text>
</comment>
<keyword evidence="10" id="KW-0007">Acetylation</keyword>
<keyword evidence="12" id="KW-0342">GTP-binding</keyword>
<comment type="similarity">
    <text evidence="3">Belongs to the GPN-loop GTPase family.</text>
</comment>
<evidence type="ECO:0000256" key="12">
    <source>
        <dbReference type="ARBA" id="ARBA00023134"/>
    </source>
</evidence>
<keyword evidence="9" id="KW-0378">Hydrolase</keyword>
<evidence type="ECO:0000256" key="15">
    <source>
        <dbReference type="ARBA" id="ARBA00063285"/>
    </source>
</evidence>
<reference evidence="19 20" key="1">
    <citation type="submission" date="2019-06" db="EMBL/GenBank/DDBJ databases">
        <title>Draft genomes of female and male turbot (Scophthalmus maximus).</title>
        <authorList>
            <person name="Xu H."/>
            <person name="Xu X.-W."/>
            <person name="Shao C."/>
            <person name="Chen S."/>
        </authorList>
    </citation>
    <scope>NUCLEOTIDE SEQUENCE [LARGE SCALE GENOMIC DNA]</scope>
    <source>
        <strain evidence="19">Ysfricsl-2016a</strain>
        <tissue evidence="19">Blood</tissue>
    </source>
</reference>
<dbReference type="InterPro" id="IPR027417">
    <property type="entry name" value="P-loop_NTPase"/>
</dbReference>
<dbReference type="InterPro" id="IPR000956">
    <property type="entry name" value="Stathmin_fam"/>
</dbReference>
<dbReference type="GO" id="GO:0003924">
    <property type="term" value="F:GTPase activity"/>
    <property type="evidence" value="ECO:0007669"/>
    <property type="project" value="InterPro"/>
</dbReference>
<dbReference type="InterPro" id="IPR036002">
    <property type="entry name" value="Stathmin_sf"/>
</dbReference>
<comment type="function">
    <text evidence="14">Small GTPase required for proper nuclear import of RNA polymerase II (RNAPII). May act at an RNAP assembly step prior to nuclear import. Forms an interface between the RNA polymerase II enzyme and chaperone/scaffolding proteins, suggesting that it is required to connect RNA polymerase II to regulators of protein complex formation. May be involved in nuclear localization of XPA.</text>
</comment>
<sequence length="767" mass="86837">MAGSGKTTFVQRLTAHLHNRKTPPYVINLDPAVHEVPFPANIDIRDTVNYKEVMKQYGLGPNGGIVTSLNLFATRFDQVMHFIEKKQQNHRYVLIDTPGQIEVFTWSASGTIITEALASTFPCVVIYVMDTSRSVNPVTFMSNMLYACSILYKTKLPFIVAMNKTDIIDHSFAVEWMQDFEVFQDALNQETSYVSNLTRSMSLVLDEFYTDLRVVGVSAVTGRGLDELFVQVEDAADEYDRDYRPEYERLRRQLADAQSRKQQQQLERLRNDLGAVDIGSSPAAEVSDITGPSDLIMMRGNRDDDEDSEEEEESDTDDIDHSATEESKEGDAFGNFLKERKEVVQSVGKTQEQIHKVHKDLRVDEACRENRTSELQFRFVSDEEICSRRRRRVGSRRTRLYLTTVSSTGTRRTMTLTAYKEKMRELPLVSLFCSCILPQPRDAGVDKKEGVVDLNLCNIRDMEVIELSKRASGQAFEVILKPPTFDGGPELRATTPPRQKPSLEEIQKKLDAAQERRKCQEAELLKHLAERREHEREVAQKALTKERQEHRADADKQQRQMMHLNASQERLQEDKHSVEHQFFLTSLVFRTRSPSALRCSSLLLLHYVSDAGAAHRHEAGLQPVDVAVPRPRRLEPPQQQHLVHYGPGLQAAVLLALGVQAALQQTASLRQDPGEEIVVVGDAEDGQRGRRVKMSPLTVRLKDHYTVLFILTLFVRVCTYLYVHGEMEEFSSGMMFVVGTKALVSSCRGTVSTAAAPASDFLCVLPE</sequence>
<comment type="subcellular location">
    <subcellularLocation>
        <location evidence="2">Cytoplasm</location>
    </subcellularLocation>
    <subcellularLocation>
        <location evidence="1">Nucleus</location>
    </subcellularLocation>
</comment>
<dbReference type="InterPro" id="IPR030514">
    <property type="entry name" value="Stathmin_CS"/>
</dbReference>
<keyword evidence="6" id="KW-0963">Cytoplasm</keyword>
<dbReference type="PRINTS" id="PR00345">
    <property type="entry name" value="STATHMIN"/>
</dbReference>
<evidence type="ECO:0000256" key="17">
    <source>
        <dbReference type="SAM" id="Coils"/>
    </source>
</evidence>
<feature type="region of interest" description="Disordered" evidence="18">
    <location>
        <begin position="279"/>
        <end position="334"/>
    </location>
</feature>
<evidence type="ECO:0000313" key="19">
    <source>
        <dbReference type="EMBL" id="KAF0022399.1"/>
    </source>
</evidence>
<keyword evidence="8" id="KW-0547">Nucleotide-binding</keyword>
<feature type="compositionally biased region" description="Acidic residues" evidence="18">
    <location>
        <begin position="303"/>
        <end position="318"/>
    </location>
</feature>
<keyword evidence="11 17" id="KW-0175">Coiled coil</keyword>
<dbReference type="Proteomes" id="UP000438429">
    <property type="component" value="Unassembled WGS sequence"/>
</dbReference>
<evidence type="ECO:0000256" key="1">
    <source>
        <dbReference type="ARBA" id="ARBA00004123"/>
    </source>
</evidence>
<comment type="similarity">
    <text evidence="4">Belongs to the stathmin family.</text>
</comment>
<evidence type="ECO:0000256" key="14">
    <source>
        <dbReference type="ARBA" id="ARBA00058008"/>
    </source>
</evidence>
<evidence type="ECO:0000256" key="18">
    <source>
        <dbReference type="SAM" id="MobiDB-lite"/>
    </source>
</evidence>
<gene>
    <name evidence="19" type="ORF">F2P81_025350</name>
</gene>
<evidence type="ECO:0000256" key="13">
    <source>
        <dbReference type="ARBA" id="ARBA00023242"/>
    </source>
</evidence>
<evidence type="ECO:0000256" key="11">
    <source>
        <dbReference type="ARBA" id="ARBA00023054"/>
    </source>
</evidence>
<evidence type="ECO:0000256" key="2">
    <source>
        <dbReference type="ARBA" id="ARBA00004496"/>
    </source>
</evidence>
<protein>
    <recommendedName>
        <fullName evidence="5">GPN-loop GTPase 1</fullName>
    </recommendedName>
    <alternativeName>
        <fullName evidence="16">XPA-binding protein 1</fullName>
    </alternativeName>
</protein>
<evidence type="ECO:0000256" key="10">
    <source>
        <dbReference type="ARBA" id="ARBA00022990"/>
    </source>
</evidence>
<evidence type="ECO:0000256" key="6">
    <source>
        <dbReference type="ARBA" id="ARBA00022490"/>
    </source>
</evidence>
<proteinExistence type="inferred from homology"/>
<keyword evidence="7" id="KW-0597">Phosphoprotein</keyword>
<feature type="coiled-coil region" evidence="17">
    <location>
        <begin position="503"/>
        <end position="574"/>
    </location>
</feature>
<evidence type="ECO:0000256" key="7">
    <source>
        <dbReference type="ARBA" id="ARBA00022553"/>
    </source>
</evidence>
<dbReference type="AlphaFoldDB" id="A0A6A4RQ35"/>